<dbReference type="Pfam" id="PF15639">
    <property type="entry name" value="Tox-MPTase3"/>
    <property type="match status" value="1"/>
</dbReference>
<dbReference type="RefSeq" id="WP_057934517.1">
    <property type="nucleotide sequence ID" value="NZ_LMZQ01000031.1"/>
</dbReference>
<proteinExistence type="predicted"/>
<comment type="caution">
    <text evidence="4">The sequence shown here is derived from an EMBL/GenBank/DDBJ whole genome shotgun (WGS) entry which is preliminary data.</text>
</comment>
<dbReference type="AlphaFoldDB" id="A0A0T5VJ73"/>
<feature type="region of interest" description="Disordered" evidence="1">
    <location>
        <begin position="243"/>
        <end position="266"/>
    </location>
</feature>
<accession>A0A0T5VJ73</accession>
<dbReference type="EMBL" id="LMZQ01000031">
    <property type="protein sequence ID" value="KRT13825.1"/>
    <property type="molecule type" value="Genomic_DNA"/>
</dbReference>
<keyword evidence="5" id="KW-1185">Reference proteome</keyword>
<sequence length="645" mass="71327">MKKNNALFMPLKAFGFCYLMIMLIIAGCKKDLTNDLPDNQLSELKNWYDIEKAKSTAKTGSLPGLTPLWNTVISFEDNRGNLVYEVSLSNPNHIFSALTEIDKSKSQEYEKRSLFKLVLIKDKSSGATSGAYMNIIAADNKQNLQVIHYKKAPGFNGNIQYYYITGAFNTGWRYTNGKIDMKYTTFNPFGKGVHTETTIPCGSTPRYGNFCFELEGGGQSCETKIIGYDQKLCQVMSDNPYDGEGEEGGFVPGGPEEPTDTSRGKNFGTDPNCLNCKVPISDKEEFLAYCRGAGLTVKAPFHTTVTLQNGETYEGTITEIRESNGELGAVYFEPDESSSLFEVGYIYKINGTVPSSGNNSSGTPSTLYIGTGGQIVSFESQFPDSGGGWTYTESSAQLLTNLLGLNTRESIFLSSHQEIANEIKAYLATNAYSIESKEFAGWAVIYIIENPEVLFKELSDSNALNITLPNLDASELNSYPKFKALVNDLPNFLTHYPNILKALSLTTGLTEKRIKELMQPGKGPKVIVINNLKDADGNDVVGQFDNKNKILKIDNGYVNDLDIANTPTKYQAIGLILTITTLHEFVHFGRDANNLPKRMAGVVTGKGSYEAGWYFEDIITAPGSNRLEPANAQEWLRYYRVKSRQ</sequence>
<evidence type="ECO:0000313" key="5">
    <source>
        <dbReference type="Proteomes" id="UP000051950"/>
    </source>
</evidence>
<dbReference type="PROSITE" id="PS51257">
    <property type="entry name" value="PROKAR_LIPOPROTEIN"/>
    <property type="match status" value="1"/>
</dbReference>
<keyword evidence="2" id="KW-0472">Membrane</keyword>
<dbReference type="STRING" id="687842.ASU31_22580"/>
<gene>
    <name evidence="4" type="ORF">ASU31_22580</name>
</gene>
<dbReference type="InterPro" id="IPR028913">
    <property type="entry name" value="Tox-MPTase3_dom"/>
</dbReference>
<organism evidence="4 5">
    <name type="scientific">Pedobacter ginsenosidimutans</name>
    <dbReference type="NCBI Taxonomy" id="687842"/>
    <lineage>
        <taxon>Bacteria</taxon>
        <taxon>Pseudomonadati</taxon>
        <taxon>Bacteroidota</taxon>
        <taxon>Sphingobacteriia</taxon>
        <taxon>Sphingobacteriales</taxon>
        <taxon>Sphingobacteriaceae</taxon>
        <taxon>Pedobacter</taxon>
    </lineage>
</organism>
<evidence type="ECO:0000313" key="4">
    <source>
        <dbReference type="EMBL" id="KRT13825.1"/>
    </source>
</evidence>
<keyword evidence="2" id="KW-0812">Transmembrane</keyword>
<dbReference type="OrthoDB" id="878730at2"/>
<keyword evidence="2" id="KW-1133">Transmembrane helix</keyword>
<name>A0A0T5VJ73_9SPHI</name>
<evidence type="ECO:0000256" key="2">
    <source>
        <dbReference type="SAM" id="Phobius"/>
    </source>
</evidence>
<protein>
    <recommendedName>
        <fullName evidence="3">Tox-MPTase3 domain-containing protein</fullName>
    </recommendedName>
</protein>
<feature type="domain" description="Tox-MPTase3" evidence="3">
    <location>
        <begin position="479"/>
        <end position="601"/>
    </location>
</feature>
<dbReference type="Proteomes" id="UP000051950">
    <property type="component" value="Unassembled WGS sequence"/>
</dbReference>
<evidence type="ECO:0000259" key="3">
    <source>
        <dbReference type="Pfam" id="PF15639"/>
    </source>
</evidence>
<evidence type="ECO:0000256" key="1">
    <source>
        <dbReference type="SAM" id="MobiDB-lite"/>
    </source>
</evidence>
<reference evidence="4 5" key="1">
    <citation type="submission" date="2015-11" db="EMBL/GenBank/DDBJ databases">
        <title>Sequence of Pedobacter ginsenosidimutans.</title>
        <authorList>
            <person name="Carson E."/>
            <person name="Keyser V."/>
            <person name="Newman J."/>
            <person name="Miller J."/>
        </authorList>
    </citation>
    <scope>NUCLEOTIDE SEQUENCE [LARGE SCALE GENOMIC DNA]</scope>
    <source>
        <strain evidence="4 5">KACC 14530</strain>
    </source>
</reference>
<feature type="transmembrane region" description="Helical" evidence="2">
    <location>
        <begin position="7"/>
        <end position="27"/>
    </location>
</feature>